<proteinExistence type="predicted"/>
<reference evidence="3" key="2">
    <citation type="submission" date="2015-01" db="EMBL/GenBank/DDBJ databases">
        <title>Evolutionary Origins and Diversification of the Mycorrhizal Mutualists.</title>
        <authorList>
            <consortium name="DOE Joint Genome Institute"/>
            <consortium name="Mycorrhizal Genomics Consortium"/>
            <person name="Kohler A."/>
            <person name="Kuo A."/>
            <person name="Nagy L.G."/>
            <person name="Floudas D."/>
            <person name="Copeland A."/>
            <person name="Barry K.W."/>
            <person name="Cichocki N."/>
            <person name="Veneault-Fourrey C."/>
            <person name="LaButti K."/>
            <person name="Lindquist E.A."/>
            <person name="Lipzen A."/>
            <person name="Lundell T."/>
            <person name="Morin E."/>
            <person name="Murat C."/>
            <person name="Riley R."/>
            <person name="Ohm R."/>
            <person name="Sun H."/>
            <person name="Tunlid A."/>
            <person name="Henrissat B."/>
            <person name="Grigoriev I.V."/>
            <person name="Hibbett D.S."/>
            <person name="Martin F."/>
        </authorList>
    </citation>
    <scope>NUCLEOTIDE SEQUENCE [LARGE SCALE GENOMIC DNA]</scope>
    <source>
        <strain evidence="3">MUT 4182</strain>
    </source>
</reference>
<sequence length="63" mass="7064">MPSHRKTVQQSGILARGLLGNTTASERTTDGTLRGMSRLRKEKQSRTQKKNRGVNVGERRKEA</sequence>
<organism evidence="2 3">
    <name type="scientific">Tulasnella calospora MUT 4182</name>
    <dbReference type="NCBI Taxonomy" id="1051891"/>
    <lineage>
        <taxon>Eukaryota</taxon>
        <taxon>Fungi</taxon>
        <taxon>Dikarya</taxon>
        <taxon>Basidiomycota</taxon>
        <taxon>Agaricomycotina</taxon>
        <taxon>Agaricomycetes</taxon>
        <taxon>Cantharellales</taxon>
        <taxon>Tulasnellaceae</taxon>
        <taxon>Tulasnella</taxon>
    </lineage>
</organism>
<protein>
    <submittedName>
        <fullName evidence="2">Uncharacterized protein</fullName>
    </submittedName>
</protein>
<gene>
    <name evidence="2" type="ORF">M407DRAFT_176211</name>
</gene>
<keyword evidence="3" id="KW-1185">Reference proteome</keyword>
<evidence type="ECO:0000256" key="1">
    <source>
        <dbReference type="SAM" id="MobiDB-lite"/>
    </source>
</evidence>
<evidence type="ECO:0000313" key="3">
    <source>
        <dbReference type="Proteomes" id="UP000054248"/>
    </source>
</evidence>
<dbReference type="Proteomes" id="UP000054248">
    <property type="component" value="Unassembled WGS sequence"/>
</dbReference>
<name>A0A0C3Q2P4_9AGAM</name>
<feature type="compositionally biased region" description="Basic residues" evidence="1">
    <location>
        <begin position="37"/>
        <end position="52"/>
    </location>
</feature>
<dbReference type="HOGENOM" id="CLU_2887504_0_0_1"/>
<evidence type="ECO:0000313" key="2">
    <source>
        <dbReference type="EMBL" id="KIO17121.1"/>
    </source>
</evidence>
<feature type="region of interest" description="Disordered" evidence="1">
    <location>
        <begin position="1"/>
        <end position="63"/>
    </location>
</feature>
<reference evidence="2 3" key="1">
    <citation type="submission" date="2014-04" db="EMBL/GenBank/DDBJ databases">
        <authorList>
            <consortium name="DOE Joint Genome Institute"/>
            <person name="Kuo A."/>
            <person name="Girlanda M."/>
            <person name="Perotto S."/>
            <person name="Kohler A."/>
            <person name="Nagy L.G."/>
            <person name="Floudas D."/>
            <person name="Copeland A."/>
            <person name="Barry K.W."/>
            <person name="Cichocki N."/>
            <person name="Veneault-Fourrey C."/>
            <person name="LaButti K."/>
            <person name="Lindquist E.A."/>
            <person name="Lipzen A."/>
            <person name="Lundell T."/>
            <person name="Morin E."/>
            <person name="Murat C."/>
            <person name="Sun H."/>
            <person name="Tunlid A."/>
            <person name="Henrissat B."/>
            <person name="Grigoriev I.V."/>
            <person name="Hibbett D.S."/>
            <person name="Martin F."/>
            <person name="Nordberg H.P."/>
            <person name="Cantor M.N."/>
            <person name="Hua S.X."/>
        </authorList>
    </citation>
    <scope>NUCLEOTIDE SEQUENCE [LARGE SCALE GENOMIC DNA]</scope>
    <source>
        <strain evidence="2 3">MUT 4182</strain>
    </source>
</reference>
<dbReference type="EMBL" id="KN823428">
    <property type="protein sequence ID" value="KIO17121.1"/>
    <property type="molecule type" value="Genomic_DNA"/>
</dbReference>
<dbReference type="AlphaFoldDB" id="A0A0C3Q2P4"/>
<accession>A0A0C3Q2P4</accession>